<organism evidence="5 6">
    <name type="scientific">Leptotrombidium deliense</name>
    <dbReference type="NCBI Taxonomy" id="299467"/>
    <lineage>
        <taxon>Eukaryota</taxon>
        <taxon>Metazoa</taxon>
        <taxon>Ecdysozoa</taxon>
        <taxon>Arthropoda</taxon>
        <taxon>Chelicerata</taxon>
        <taxon>Arachnida</taxon>
        <taxon>Acari</taxon>
        <taxon>Acariformes</taxon>
        <taxon>Trombidiformes</taxon>
        <taxon>Prostigmata</taxon>
        <taxon>Anystina</taxon>
        <taxon>Parasitengona</taxon>
        <taxon>Trombiculoidea</taxon>
        <taxon>Trombiculidae</taxon>
        <taxon>Leptotrombidium</taxon>
    </lineage>
</organism>
<dbReference type="AlphaFoldDB" id="A0A443SBB4"/>
<dbReference type="GO" id="GO:0006368">
    <property type="term" value="P:transcription elongation by RNA polymerase II"/>
    <property type="evidence" value="ECO:0007669"/>
    <property type="project" value="TreeGrafter"/>
</dbReference>
<gene>
    <name evidence="5" type="ORF">B4U80_06935</name>
</gene>
<evidence type="ECO:0000313" key="6">
    <source>
        <dbReference type="Proteomes" id="UP000288716"/>
    </source>
</evidence>
<evidence type="ECO:0000256" key="3">
    <source>
        <dbReference type="ARBA" id="ARBA00072421"/>
    </source>
</evidence>
<dbReference type="PANTHER" id="PTHR12732:SF0">
    <property type="entry name" value="PCI DOMAIN-CONTAINING PROTEIN 2"/>
    <property type="match status" value="1"/>
</dbReference>
<dbReference type="Proteomes" id="UP000288716">
    <property type="component" value="Unassembled WGS sequence"/>
</dbReference>
<feature type="domain" description="PCI" evidence="4">
    <location>
        <begin position="214"/>
        <end position="395"/>
    </location>
</feature>
<reference evidence="5 6" key="1">
    <citation type="journal article" date="2018" name="Gigascience">
        <title>Genomes of trombidid mites reveal novel predicted allergens and laterally-transferred genes associated with secondary metabolism.</title>
        <authorList>
            <person name="Dong X."/>
            <person name="Chaisiri K."/>
            <person name="Xia D."/>
            <person name="Armstrong S.D."/>
            <person name="Fang Y."/>
            <person name="Donnelly M.J."/>
            <person name="Kadowaki T."/>
            <person name="McGarry J.W."/>
            <person name="Darby A.C."/>
            <person name="Makepeace B.L."/>
        </authorList>
    </citation>
    <scope>NUCLEOTIDE SEQUENCE [LARGE SCALE GENOMIC DNA]</scope>
    <source>
        <strain evidence="5">UoL-UT</strain>
    </source>
</reference>
<dbReference type="Pfam" id="PF01399">
    <property type="entry name" value="PCI"/>
    <property type="match status" value="1"/>
</dbReference>
<dbReference type="GO" id="GO:0003690">
    <property type="term" value="F:double-stranded DNA binding"/>
    <property type="evidence" value="ECO:0007669"/>
    <property type="project" value="InterPro"/>
</dbReference>
<dbReference type="FunFam" id="1.10.10.10:FF:000146">
    <property type="entry name" value="PCI domain-containing protein 2 homolog"/>
    <property type="match status" value="1"/>
</dbReference>
<dbReference type="GO" id="GO:0003723">
    <property type="term" value="F:RNA binding"/>
    <property type="evidence" value="ECO:0007669"/>
    <property type="project" value="InterPro"/>
</dbReference>
<dbReference type="STRING" id="299467.A0A443SBB4"/>
<name>A0A443SBB4_9ACAR</name>
<dbReference type="VEuPathDB" id="VectorBase:LDEU007193"/>
<dbReference type="SMART" id="SM00753">
    <property type="entry name" value="PAM"/>
    <property type="match status" value="1"/>
</dbReference>
<proteinExistence type="inferred from homology"/>
<comment type="similarity">
    <text evidence="1">Belongs to the CSN12 family.</text>
</comment>
<evidence type="ECO:0000256" key="2">
    <source>
        <dbReference type="ARBA" id="ARBA00033214"/>
    </source>
</evidence>
<dbReference type="EMBL" id="NCKV01004334">
    <property type="protein sequence ID" value="RWS24846.1"/>
    <property type="molecule type" value="Genomic_DNA"/>
</dbReference>
<dbReference type="GO" id="GO:0016973">
    <property type="term" value="P:poly(A)+ mRNA export from nucleus"/>
    <property type="evidence" value="ECO:0007669"/>
    <property type="project" value="TreeGrafter"/>
</dbReference>
<dbReference type="InterPro" id="IPR000717">
    <property type="entry name" value="PCI_dom"/>
</dbReference>
<dbReference type="GO" id="GO:0000973">
    <property type="term" value="P:post-transcriptional tethering of RNA polymerase II gene DNA at nuclear periphery"/>
    <property type="evidence" value="ECO:0007669"/>
    <property type="project" value="TreeGrafter"/>
</dbReference>
<comment type="caution">
    <text evidence="5">The sequence shown here is derived from an EMBL/GenBank/DDBJ whole genome shotgun (WGS) entry which is preliminary data.</text>
</comment>
<evidence type="ECO:0000259" key="4">
    <source>
        <dbReference type="PROSITE" id="PS50250"/>
    </source>
</evidence>
<dbReference type="InterPro" id="IPR036388">
    <property type="entry name" value="WH-like_DNA-bd_sf"/>
</dbReference>
<dbReference type="OrthoDB" id="10252687at2759"/>
<protein>
    <recommendedName>
        <fullName evidence="3">PCI domain-containing protein 2 homolog</fullName>
    </recommendedName>
    <alternativeName>
        <fullName evidence="2">CSN12-like protein</fullName>
    </alternativeName>
</protein>
<evidence type="ECO:0000256" key="1">
    <source>
        <dbReference type="ARBA" id="ARBA00025771"/>
    </source>
</evidence>
<keyword evidence="6" id="KW-1185">Reference proteome</keyword>
<dbReference type="PROSITE" id="PS50250">
    <property type="entry name" value="PCI"/>
    <property type="match status" value="1"/>
</dbReference>
<sequence>MNLSLALYLREINENIEVKEGEQLAQCFTFQDERHSRSNRLMTEFSENEINSKVGPPFADLIVAHVKCCYFILNEDYEEAFKHQTTSIQTVTKILQGMKEENWLLPVLYVLSRDLRLLSIAADKQIANESNRRSGHKPNENLEKAADLLMAVFRVCATDTRASNENSKRKAMMNIINQLFKIYFKINKLNLCKPLIRALENANLMDQFTLAQKVTYNYFLGMKCMFDSEYKKADELLTFSFNKCYPKSTKNKRLILIFLIPVKMLLGQMPKRSLLENYSVLEFEPIVEAVKDGDLRKLDAALEHYSDFYWNFGIYLVLEKLRIIAYRNLFKKVCLIMKTHQVPISSFQQILKFIQQEDISLEEVHCILANLIYEGKIKGYISLQHQKLVISKQNPFPSLSTLQG</sequence>
<evidence type="ECO:0000313" key="5">
    <source>
        <dbReference type="EMBL" id="RWS24846.1"/>
    </source>
</evidence>
<dbReference type="GO" id="GO:0070390">
    <property type="term" value="C:transcription export complex 2"/>
    <property type="evidence" value="ECO:0007669"/>
    <property type="project" value="TreeGrafter"/>
</dbReference>
<dbReference type="Gene3D" id="1.10.10.10">
    <property type="entry name" value="Winged helix-like DNA-binding domain superfamily/Winged helix DNA-binding domain"/>
    <property type="match status" value="1"/>
</dbReference>
<dbReference type="PANTHER" id="PTHR12732">
    <property type="entry name" value="UNCHARACTERIZED PROTEASOME COMPONENT REGION PCI-CONTAINING"/>
    <property type="match status" value="1"/>
</dbReference>
<dbReference type="InterPro" id="IPR045114">
    <property type="entry name" value="Csn12-like"/>
</dbReference>
<accession>A0A443SBB4</accession>